<gene>
    <name evidence="1" type="ORF">PoB_005478200</name>
</gene>
<dbReference type="Proteomes" id="UP000735302">
    <property type="component" value="Unassembled WGS sequence"/>
</dbReference>
<proteinExistence type="predicted"/>
<keyword evidence="2" id="KW-1185">Reference proteome</keyword>
<reference evidence="1 2" key="1">
    <citation type="journal article" date="2021" name="Elife">
        <title>Chloroplast acquisition without the gene transfer in kleptoplastic sea slugs, Plakobranchus ocellatus.</title>
        <authorList>
            <person name="Maeda T."/>
            <person name="Takahashi S."/>
            <person name="Yoshida T."/>
            <person name="Shimamura S."/>
            <person name="Takaki Y."/>
            <person name="Nagai Y."/>
            <person name="Toyoda A."/>
            <person name="Suzuki Y."/>
            <person name="Arimoto A."/>
            <person name="Ishii H."/>
            <person name="Satoh N."/>
            <person name="Nishiyama T."/>
            <person name="Hasebe M."/>
            <person name="Maruyama T."/>
            <person name="Minagawa J."/>
            <person name="Obokata J."/>
            <person name="Shigenobu S."/>
        </authorList>
    </citation>
    <scope>NUCLEOTIDE SEQUENCE [LARGE SCALE GENOMIC DNA]</scope>
</reference>
<evidence type="ECO:0000313" key="1">
    <source>
        <dbReference type="EMBL" id="GFO28277.1"/>
    </source>
</evidence>
<sequence>MKPFDCTDQCKENGGYGIYTYSPMVRHLGHEDPWKNKRAVSGAAVLLADHLQKVEWRKGCGTMTTFPCRNHRQRDSRCIAKESSIQPQLRTPSILSIVWTALRRGTVKLWSTA</sequence>
<name>A0AAV4CAG6_9GAST</name>
<comment type="caution">
    <text evidence="1">The sequence shown here is derived from an EMBL/GenBank/DDBJ whole genome shotgun (WGS) entry which is preliminary data.</text>
</comment>
<dbReference type="AlphaFoldDB" id="A0AAV4CAG6"/>
<protein>
    <submittedName>
        <fullName evidence="1">Uncharacterized protein</fullName>
    </submittedName>
</protein>
<dbReference type="EMBL" id="BLXT01006012">
    <property type="protein sequence ID" value="GFO28277.1"/>
    <property type="molecule type" value="Genomic_DNA"/>
</dbReference>
<evidence type="ECO:0000313" key="2">
    <source>
        <dbReference type="Proteomes" id="UP000735302"/>
    </source>
</evidence>
<accession>A0AAV4CAG6</accession>
<organism evidence="1 2">
    <name type="scientific">Plakobranchus ocellatus</name>
    <dbReference type="NCBI Taxonomy" id="259542"/>
    <lineage>
        <taxon>Eukaryota</taxon>
        <taxon>Metazoa</taxon>
        <taxon>Spiralia</taxon>
        <taxon>Lophotrochozoa</taxon>
        <taxon>Mollusca</taxon>
        <taxon>Gastropoda</taxon>
        <taxon>Heterobranchia</taxon>
        <taxon>Euthyneura</taxon>
        <taxon>Panpulmonata</taxon>
        <taxon>Sacoglossa</taxon>
        <taxon>Placobranchoidea</taxon>
        <taxon>Plakobranchidae</taxon>
        <taxon>Plakobranchus</taxon>
    </lineage>
</organism>